<evidence type="ECO:0000313" key="6">
    <source>
        <dbReference type="EMBL" id="UNC02851.1"/>
    </source>
</evidence>
<evidence type="ECO:0000313" key="5">
    <source>
        <dbReference type="EMBL" id="BBX91226.1"/>
    </source>
</evidence>
<evidence type="ECO:0000313" key="7">
    <source>
        <dbReference type="Proteomes" id="UP000466683"/>
    </source>
</evidence>
<sequence>MAGFRDRATDLVELPIVPRPAVTVVFEFGDCVLAVDDNAGRQQWGSLVAGPGPCAVRVQTRSAACVEVLVSPVLATAVLGVSPAELDNNVVVLDDLWGREASRMRQQLTDARSWGDRFELTEALISKRLGLGPAADPQVVWAWNRMLACRGQIRVERLAAELEWSRKRLWSRFRHQIGLSPKRAAALIRFDHAARRLMNGETPARVAVECGYVDQSHFHRDALSFTGMTPTSLARSPGSAIDRIAYPQ</sequence>
<gene>
    <name evidence="6" type="ORF">H5U98_08215</name>
    <name evidence="5" type="ORF">MBOE_28750</name>
</gene>
<dbReference type="AlphaFoldDB" id="A0AAX3A5T6"/>
<dbReference type="GO" id="GO:0043565">
    <property type="term" value="F:sequence-specific DNA binding"/>
    <property type="evidence" value="ECO:0007669"/>
    <property type="project" value="InterPro"/>
</dbReference>
<dbReference type="PROSITE" id="PS01124">
    <property type="entry name" value="HTH_ARAC_FAMILY_2"/>
    <property type="match status" value="1"/>
</dbReference>
<dbReference type="PANTHER" id="PTHR46796">
    <property type="entry name" value="HTH-TYPE TRANSCRIPTIONAL ACTIVATOR RHAS-RELATED"/>
    <property type="match status" value="1"/>
</dbReference>
<evidence type="ECO:0000256" key="2">
    <source>
        <dbReference type="ARBA" id="ARBA00023125"/>
    </source>
</evidence>
<dbReference type="Pfam" id="PF12833">
    <property type="entry name" value="HTH_18"/>
    <property type="match status" value="1"/>
</dbReference>
<name>A0AAX3A5T6_9MYCO</name>
<dbReference type="SMART" id="SM00342">
    <property type="entry name" value="HTH_ARAC"/>
    <property type="match status" value="1"/>
</dbReference>
<keyword evidence="3" id="KW-0804">Transcription</keyword>
<organism evidence="6 8">
    <name type="scientific">Mycolicibacterium boenickei</name>
    <dbReference type="NCBI Taxonomy" id="146017"/>
    <lineage>
        <taxon>Bacteria</taxon>
        <taxon>Bacillati</taxon>
        <taxon>Actinomycetota</taxon>
        <taxon>Actinomycetes</taxon>
        <taxon>Mycobacteriales</taxon>
        <taxon>Mycobacteriaceae</taxon>
        <taxon>Mycolicibacterium</taxon>
    </lineage>
</organism>
<dbReference type="PANTHER" id="PTHR46796:SF15">
    <property type="entry name" value="BLL1074 PROTEIN"/>
    <property type="match status" value="1"/>
</dbReference>
<keyword evidence="1" id="KW-0805">Transcription regulation</keyword>
<proteinExistence type="predicted"/>
<dbReference type="Gene3D" id="1.10.10.60">
    <property type="entry name" value="Homeodomain-like"/>
    <property type="match status" value="1"/>
</dbReference>
<reference evidence="5" key="2">
    <citation type="submission" date="2020-02" db="EMBL/GenBank/DDBJ databases">
        <authorList>
            <person name="Matsumoto Y."/>
            <person name="Kinjo T."/>
            <person name="Motooka D."/>
            <person name="Nabeya D."/>
            <person name="Jung N."/>
            <person name="Uechi K."/>
            <person name="Horii T."/>
            <person name="Iida T."/>
            <person name="Fujita J."/>
            <person name="Nakamura S."/>
        </authorList>
    </citation>
    <scope>NUCLEOTIDE SEQUENCE</scope>
    <source>
        <strain evidence="5">JCM 15653</strain>
    </source>
</reference>
<evidence type="ECO:0000259" key="4">
    <source>
        <dbReference type="PROSITE" id="PS01124"/>
    </source>
</evidence>
<evidence type="ECO:0000313" key="8">
    <source>
        <dbReference type="Proteomes" id="UP001162885"/>
    </source>
</evidence>
<dbReference type="InterPro" id="IPR018060">
    <property type="entry name" value="HTH_AraC"/>
</dbReference>
<dbReference type="EMBL" id="AP022579">
    <property type="protein sequence ID" value="BBX91226.1"/>
    <property type="molecule type" value="Genomic_DNA"/>
</dbReference>
<dbReference type="Proteomes" id="UP001162885">
    <property type="component" value="Chromosome"/>
</dbReference>
<dbReference type="EMBL" id="CP060016">
    <property type="protein sequence ID" value="UNC02851.1"/>
    <property type="molecule type" value="Genomic_DNA"/>
</dbReference>
<dbReference type="InterPro" id="IPR050204">
    <property type="entry name" value="AraC_XylS_family_regulators"/>
</dbReference>
<accession>A0AAX3A5T6</accession>
<reference evidence="6 8" key="3">
    <citation type="journal article" date="2022" name="BMC Genomics">
        <title>Comparative genome analysis of mycobacteria focusing on tRNA and non-coding RNA.</title>
        <authorList>
            <person name="Behra P.R.K."/>
            <person name="Pettersson B.M.F."/>
            <person name="Ramesh M."/>
            <person name="Das S."/>
            <person name="Dasgupta S."/>
            <person name="Kirsebom L.A."/>
        </authorList>
    </citation>
    <scope>NUCLEOTIDE SEQUENCE [LARGE SCALE GENOMIC DNA]</scope>
    <source>
        <strain evidence="6 8">DSM 44677</strain>
    </source>
</reference>
<dbReference type="GO" id="GO:0003700">
    <property type="term" value="F:DNA-binding transcription factor activity"/>
    <property type="evidence" value="ECO:0007669"/>
    <property type="project" value="InterPro"/>
</dbReference>
<reference evidence="5 7" key="1">
    <citation type="journal article" date="2019" name="Emerg. Microbes Infect.">
        <title>Comprehensive subspecies identification of 175 nontuberculous mycobacteria species based on 7547 genomic profiles.</title>
        <authorList>
            <person name="Matsumoto Y."/>
            <person name="Kinjo T."/>
            <person name="Motooka D."/>
            <person name="Nabeya D."/>
            <person name="Jung N."/>
            <person name="Uechi K."/>
            <person name="Horii T."/>
            <person name="Iida T."/>
            <person name="Fujita J."/>
            <person name="Nakamura S."/>
        </authorList>
    </citation>
    <scope>NUCLEOTIDE SEQUENCE [LARGE SCALE GENOMIC DNA]</scope>
    <source>
        <strain evidence="5 7">JCM 15653</strain>
    </source>
</reference>
<keyword evidence="7" id="KW-1185">Reference proteome</keyword>
<protein>
    <submittedName>
        <fullName evidence="6">AraC family transcriptional regulator</fullName>
    </submittedName>
</protein>
<dbReference type="SUPFAM" id="SSF46689">
    <property type="entry name" value="Homeodomain-like"/>
    <property type="match status" value="1"/>
</dbReference>
<keyword evidence="2" id="KW-0238">DNA-binding</keyword>
<evidence type="ECO:0000256" key="3">
    <source>
        <dbReference type="ARBA" id="ARBA00023163"/>
    </source>
</evidence>
<evidence type="ECO:0000256" key="1">
    <source>
        <dbReference type="ARBA" id="ARBA00023015"/>
    </source>
</evidence>
<feature type="domain" description="HTH araC/xylS-type" evidence="4">
    <location>
        <begin position="137"/>
        <end position="236"/>
    </location>
</feature>
<dbReference type="Proteomes" id="UP000466683">
    <property type="component" value="Chromosome"/>
</dbReference>
<dbReference type="InterPro" id="IPR009057">
    <property type="entry name" value="Homeodomain-like_sf"/>
</dbReference>